<keyword evidence="4" id="KW-1185">Reference proteome</keyword>
<protein>
    <recommendedName>
        <fullName evidence="2">Copper amine oxidase-like N-terminal domain-containing protein</fullName>
    </recommendedName>
</protein>
<organism evidence="3 4">
    <name type="scientific">Paenibacillus radicis</name>
    <name type="common">ex Xue et al. 2023</name>
    <dbReference type="NCBI Taxonomy" id="2972489"/>
    <lineage>
        <taxon>Bacteria</taxon>
        <taxon>Bacillati</taxon>
        <taxon>Bacillota</taxon>
        <taxon>Bacilli</taxon>
        <taxon>Bacillales</taxon>
        <taxon>Paenibacillaceae</taxon>
        <taxon>Paenibacillus</taxon>
    </lineage>
</organism>
<reference evidence="3 4" key="1">
    <citation type="submission" date="2022-08" db="EMBL/GenBank/DDBJ databases">
        <title>Paenibacillus endoradicis sp. nov., Paenibacillus radicibacter sp. nov and Paenibacillus pararadicis sp. nov., three cold-adapted plant growth-promoting bacteria isolated from root of Larix gmelinii in Great Khingan.</title>
        <authorList>
            <person name="Xue H."/>
        </authorList>
    </citation>
    <scope>NUCLEOTIDE SEQUENCE [LARGE SCALE GENOMIC DNA]</scope>
    <source>
        <strain evidence="3 4">N5-1-1-5</strain>
    </source>
</reference>
<feature type="chain" id="PRO_5045287700" description="Copper amine oxidase-like N-terminal domain-containing protein" evidence="1">
    <location>
        <begin position="26"/>
        <end position="319"/>
    </location>
</feature>
<dbReference type="InterPro" id="IPR012854">
    <property type="entry name" value="Cu_amine_oxidase-like_N"/>
</dbReference>
<name>A0ABT1YGV1_9BACL</name>
<accession>A0ABT1YGV1</accession>
<dbReference type="RefSeq" id="WP_258213539.1">
    <property type="nucleotide sequence ID" value="NZ_JANQBD010000007.1"/>
</dbReference>
<feature type="signal peptide" evidence="1">
    <location>
        <begin position="1"/>
        <end position="25"/>
    </location>
</feature>
<feature type="domain" description="Copper amine oxidase-like N-terminal" evidence="2">
    <location>
        <begin position="33"/>
        <end position="139"/>
    </location>
</feature>
<dbReference type="Pfam" id="PF07833">
    <property type="entry name" value="Cu_amine_oxidN1"/>
    <property type="match status" value="1"/>
</dbReference>
<evidence type="ECO:0000256" key="1">
    <source>
        <dbReference type="SAM" id="SignalP"/>
    </source>
</evidence>
<dbReference type="Proteomes" id="UP001300012">
    <property type="component" value="Unassembled WGS sequence"/>
</dbReference>
<dbReference type="EMBL" id="JANQBD010000007">
    <property type="protein sequence ID" value="MCR8631955.1"/>
    <property type="molecule type" value="Genomic_DNA"/>
</dbReference>
<evidence type="ECO:0000313" key="4">
    <source>
        <dbReference type="Proteomes" id="UP001300012"/>
    </source>
</evidence>
<sequence>MINVPKLLIVMMLVFSLISPMSALADKSNYTVYINNKKLDSEHSPFVENNIIYVPLWSVLGHLNMSAEDYEGVLRINHPYRILLIKADQNLMTYFGTSMEVNSVRLDYPVVSKDYVLYAPLVFLQDYVDMQIAYGEDGRIDIIAGDYSKGVSWANTYGKKLTIERSAKQLKLDANAEEFWSKNPVLWSSSSSIGYNSFDEKYTMQTVVSYSGAKVTLVNTEKEYTINFDSMETIKRTFLTYDPLSSFTWNESIKSTIRQGYVKIGMTKEMATLAWGSPDDINKYSSKYSYNEQWVYRGSNYNNSYLYFDETGKVTSIQN</sequence>
<comment type="caution">
    <text evidence="3">The sequence shown here is derived from an EMBL/GenBank/DDBJ whole genome shotgun (WGS) entry which is preliminary data.</text>
</comment>
<gene>
    <name evidence="3" type="ORF">NV381_12120</name>
</gene>
<evidence type="ECO:0000259" key="2">
    <source>
        <dbReference type="Pfam" id="PF07833"/>
    </source>
</evidence>
<keyword evidence="1" id="KW-0732">Signal</keyword>
<proteinExistence type="predicted"/>
<evidence type="ECO:0000313" key="3">
    <source>
        <dbReference type="EMBL" id="MCR8631955.1"/>
    </source>
</evidence>